<keyword evidence="3" id="KW-1185">Reference proteome</keyword>
<name>A0ABS9RRE0_9GAMM</name>
<evidence type="ECO:0000313" key="3">
    <source>
        <dbReference type="Proteomes" id="UP001202117"/>
    </source>
</evidence>
<dbReference type="EMBL" id="JAKVPY010000004">
    <property type="protein sequence ID" value="MCH4562422.1"/>
    <property type="molecule type" value="Genomic_DNA"/>
</dbReference>
<evidence type="ECO:0000256" key="1">
    <source>
        <dbReference type="SAM" id="Phobius"/>
    </source>
</evidence>
<keyword evidence="1" id="KW-1133">Transmembrane helix</keyword>
<feature type="transmembrane region" description="Helical" evidence="1">
    <location>
        <begin position="37"/>
        <end position="60"/>
    </location>
</feature>
<reference evidence="2 3" key="1">
    <citation type="submission" date="2022-02" db="EMBL/GenBank/DDBJ databases">
        <title>Halomonas fukangensis sp. nov., a halophilic bacterium isolated from a bulk soil of Kalidium foliatum at Fukang.</title>
        <authorList>
            <person name="Huang Y."/>
        </authorList>
    </citation>
    <scope>NUCLEOTIDE SEQUENCE [LARGE SCALE GENOMIC DNA]</scope>
    <source>
        <strain evidence="2 3">EGI 63088</strain>
    </source>
</reference>
<comment type="caution">
    <text evidence="2">The sequence shown here is derived from an EMBL/GenBank/DDBJ whole genome shotgun (WGS) entry which is preliminary data.</text>
</comment>
<proteinExistence type="predicted"/>
<dbReference type="Proteomes" id="UP001202117">
    <property type="component" value="Unassembled WGS sequence"/>
</dbReference>
<feature type="transmembrane region" description="Helical" evidence="1">
    <location>
        <begin position="122"/>
        <end position="140"/>
    </location>
</feature>
<keyword evidence="1" id="KW-0472">Membrane</keyword>
<organism evidence="2 3">
    <name type="scientific">Halomonas flagellata</name>
    <dbReference type="NCBI Taxonomy" id="2920385"/>
    <lineage>
        <taxon>Bacteria</taxon>
        <taxon>Pseudomonadati</taxon>
        <taxon>Pseudomonadota</taxon>
        <taxon>Gammaproteobacteria</taxon>
        <taxon>Oceanospirillales</taxon>
        <taxon>Halomonadaceae</taxon>
        <taxon>Halomonas</taxon>
    </lineage>
</organism>
<evidence type="ECO:0000313" key="2">
    <source>
        <dbReference type="EMBL" id="MCH4562422.1"/>
    </source>
</evidence>
<gene>
    <name evidence="2" type="ORF">MKP05_04640</name>
</gene>
<sequence length="145" mass="16530">MRMMVQWLGKQVQRGEVIEMSQTESLQASQKPAPRDYVVEATLMLLAIVPVLISAYASFVTGEGHWFQRSGALMILFSIGVEYHRTQVMHCVDPECLDPGKARPLERSQMLARLITRFWRSIPYACYLAIVMGTLIWSYGDLLFS</sequence>
<protein>
    <submittedName>
        <fullName evidence="2">Uncharacterized protein</fullName>
    </submittedName>
</protein>
<accession>A0ABS9RRE0</accession>
<dbReference type="RefSeq" id="WP_240567249.1">
    <property type="nucleotide sequence ID" value="NZ_JAKVPY010000004.1"/>
</dbReference>
<keyword evidence="1" id="KW-0812">Transmembrane</keyword>